<gene>
    <name evidence="1" type="ORF">NCTC4824_03052</name>
</gene>
<dbReference type="InterPro" id="IPR017263">
    <property type="entry name" value="UCP037692"/>
</dbReference>
<dbReference type="KEGG" id="blen:NCTC4824_03052"/>
<dbReference type="RefSeq" id="WP_066146416.1">
    <property type="nucleotide sequence ID" value="NZ_CBCSGM010000001.1"/>
</dbReference>
<keyword evidence="2" id="KW-1185">Reference proteome</keyword>
<dbReference type="Proteomes" id="UP000249134">
    <property type="component" value="Chromosome 1"/>
</dbReference>
<protein>
    <recommendedName>
        <fullName evidence="3">YheE family protein</fullName>
    </recommendedName>
</protein>
<proteinExistence type="predicted"/>
<dbReference type="AlphaFoldDB" id="A0A2X4W8S9"/>
<dbReference type="PIRSF" id="PIRSF037692">
    <property type="entry name" value="UCP037692"/>
    <property type="match status" value="1"/>
</dbReference>
<dbReference type="STRING" id="1348624.GCA_001591545_03958"/>
<name>A0A2X4W8S9_LEDLE</name>
<reference evidence="1 2" key="1">
    <citation type="submission" date="2018-06" db="EMBL/GenBank/DDBJ databases">
        <authorList>
            <consortium name="Pathogen Informatics"/>
            <person name="Doyle S."/>
        </authorList>
    </citation>
    <scope>NUCLEOTIDE SEQUENCE [LARGE SCALE GENOMIC DNA]</scope>
    <source>
        <strain evidence="1 2">NCTC4824</strain>
    </source>
</reference>
<dbReference type="Pfam" id="PF17277">
    <property type="entry name" value="DUF5342"/>
    <property type="match status" value="1"/>
</dbReference>
<evidence type="ECO:0000313" key="2">
    <source>
        <dbReference type="Proteomes" id="UP000249134"/>
    </source>
</evidence>
<sequence length="71" mass="8711">MQHFQVQSLYADKRLPGWTFSFYLNQHKYTGIYHSNGNIEWTINQPDDEHINKIQTQIHDLMIYHIYDEQR</sequence>
<evidence type="ECO:0008006" key="3">
    <source>
        <dbReference type="Google" id="ProtNLM"/>
    </source>
</evidence>
<accession>A0A2X4W8S9</accession>
<organism evidence="1 2">
    <name type="scientific">Lederbergia lenta</name>
    <name type="common">Bacillus lentus</name>
    <dbReference type="NCBI Taxonomy" id="1467"/>
    <lineage>
        <taxon>Bacteria</taxon>
        <taxon>Bacillati</taxon>
        <taxon>Bacillota</taxon>
        <taxon>Bacilli</taxon>
        <taxon>Bacillales</taxon>
        <taxon>Bacillaceae</taxon>
        <taxon>Lederbergia</taxon>
    </lineage>
</organism>
<dbReference type="EMBL" id="LS483476">
    <property type="protein sequence ID" value="SQI61057.1"/>
    <property type="molecule type" value="Genomic_DNA"/>
</dbReference>
<evidence type="ECO:0000313" key="1">
    <source>
        <dbReference type="EMBL" id="SQI61057.1"/>
    </source>
</evidence>